<feature type="region of interest" description="Disordered" evidence="11">
    <location>
        <begin position="488"/>
        <end position="522"/>
    </location>
</feature>
<feature type="domain" description="PINIT" evidence="14">
    <location>
        <begin position="156"/>
        <end position="321"/>
    </location>
</feature>
<dbReference type="AlphaFoldDB" id="A0A6P7S8W6"/>
<feature type="compositionally biased region" description="Low complexity" evidence="11">
    <location>
        <begin position="501"/>
        <end position="522"/>
    </location>
</feature>
<keyword evidence="15" id="KW-1185">Reference proteome</keyword>
<evidence type="ECO:0000256" key="11">
    <source>
        <dbReference type="SAM" id="MobiDB-lite"/>
    </source>
</evidence>
<evidence type="ECO:0000256" key="7">
    <source>
        <dbReference type="ARBA" id="ARBA00022786"/>
    </source>
</evidence>
<feature type="region of interest" description="Disordered" evidence="11">
    <location>
        <begin position="78"/>
        <end position="114"/>
    </location>
</feature>
<dbReference type="GO" id="GO:0061665">
    <property type="term" value="F:SUMO ligase activity"/>
    <property type="evidence" value="ECO:0007669"/>
    <property type="project" value="TreeGrafter"/>
</dbReference>
<keyword evidence="16" id="KW-0436">Ligase</keyword>
<evidence type="ECO:0000256" key="6">
    <source>
        <dbReference type="ARBA" id="ARBA00022771"/>
    </source>
</evidence>
<dbReference type="Gene3D" id="3.30.40.10">
    <property type="entry name" value="Zinc/RING finger domain, C3HC4 (zinc finger)"/>
    <property type="match status" value="1"/>
</dbReference>
<dbReference type="PANTHER" id="PTHR10782:SF94">
    <property type="entry name" value="SUPPRESSOR OF VARIEGATION 2-10, ISOFORM I"/>
    <property type="match status" value="1"/>
</dbReference>
<feature type="compositionally biased region" description="Polar residues" evidence="11">
    <location>
        <begin position="86"/>
        <end position="96"/>
    </location>
</feature>
<dbReference type="InterPro" id="IPR023321">
    <property type="entry name" value="PINIT"/>
</dbReference>
<dbReference type="GO" id="GO:0016925">
    <property type="term" value="P:protein sumoylation"/>
    <property type="evidence" value="ECO:0007669"/>
    <property type="project" value="UniProtKB-UniPathway"/>
</dbReference>
<name>A0A6P7S8W6_9MOLL</name>
<dbReference type="GO" id="GO:0000785">
    <property type="term" value="C:chromatin"/>
    <property type="evidence" value="ECO:0007669"/>
    <property type="project" value="TreeGrafter"/>
</dbReference>
<dbReference type="GO" id="GO:0008270">
    <property type="term" value="F:zinc ion binding"/>
    <property type="evidence" value="ECO:0007669"/>
    <property type="project" value="UniProtKB-KW"/>
</dbReference>
<feature type="domain" description="SP-RING-type" evidence="13">
    <location>
        <begin position="353"/>
        <end position="438"/>
    </location>
</feature>
<evidence type="ECO:0000256" key="9">
    <source>
        <dbReference type="ARBA" id="ARBA00023242"/>
    </source>
</evidence>
<organism evidence="15 16">
    <name type="scientific">Octopus sinensis</name>
    <name type="common">East Asian common octopus</name>
    <dbReference type="NCBI Taxonomy" id="2607531"/>
    <lineage>
        <taxon>Eukaryota</taxon>
        <taxon>Metazoa</taxon>
        <taxon>Spiralia</taxon>
        <taxon>Lophotrochozoa</taxon>
        <taxon>Mollusca</taxon>
        <taxon>Cephalopoda</taxon>
        <taxon>Coleoidea</taxon>
        <taxon>Octopodiformes</taxon>
        <taxon>Octopoda</taxon>
        <taxon>Incirrata</taxon>
        <taxon>Octopodidae</taxon>
        <taxon>Octopus</taxon>
    </lineage>
</organism>
<evidence type="ECO:0000256" key="1">
    <source>
        <dbReference type="ARBA" id="ARBA00004123"/>
    </source>
</evidence>
<feature type="domain" description="SAP" evidence="12">
    <location>
        <begin position="11"/>
        <end position="45"/>
    </location>
</feature>
<dbReference type="FunFam" id="2.60.120.780:FF:000001">
    <property type="entry name" value="E3 SUMO-protein ligase PIAS2 isoform X1"/>
    <property type="match status" value="1"/>
</dbReference>
<dbReference type="GO" id="GO:0003712">
    <property type="term" value="F:transcription coregulator activity"/>
    <property type="evidence" value="ECO:0007669"/>
    <property type="project" value="TreeGrafter"/>
</dbReference>
<reference evidence="16" key="1">
    <citation type="submission" date="2025-08" db="UniProtKB">
        <authorList>
            <consortium name="RefSeq"/>
        </authorList>
    </citation>
    <scope>IDENTIFICATION</scope>
</reference>
<accession>A0A6P7S8W6</accession>
<dbReference type="Gene3D" id="2.60.120.780">
    <property type="entry name" value="PINIT domain"/>
    <property type="match status" value="1"/>
</dbReference>
<evidence type="ECO:0000259" key="13">
    <source>
        <dbReference type="PROSITE" id="PS51044"/>
    </source>
</evidence>
<dbReference type="GO" id="GO:0005634">
    <property type="term" value="C:nucleus"/>
    <property type="evidence" value="ECO:0007669"/>
    <property type="project" value="UniProtKB-SubCell"/>
</dbReference>
<dbReference type="InterPro" id="IPR036361">
    <property type="entry name" value="SAP_dom_sf"/>
</dbReference>
<dbReference type="Gene3D" id="1.10.720.30">
    <property type="entry name" value="SAP domain"/>
    <property type="match status" value="1"/>
</dbReference>
<keyword evidence="4" id="KW-0808">Transferase</keyword>
<dbReference type="PROSITE" id="PS50800">
    <property type="entry name" value="SAP"/>
    <property type="match status" value="1"/>
</dbReference>
<dbReference type="CDD" id="cd16790">
    <property type="entry name" value="SP-RING_PIAS"/>
    <property type="match status" value="1"/>
</dbReference>
<evidence type="ECO:0000256" key="3">
    <source>
        <dbReference type="ARBA" id="ARBA00005383"/>
    </source>
</evidence>
<evidence type="ECO:0000256" key="10">
    <source>
        <dbReference type="PROSITE-ProRule" id="PRU00452"/>
    </source>
</evidence>
<evidence type="ECO:0000259" key="14">
    <source>
        <dbReference type="PROSITE" id="PS51466"/>
    </source>
</evidence>
<dbReference type="InterPro" id="IPR038654">
    <property type="entry name" value="PINIT_sf"/>
</dbReference>
<keyword evidence="8" id="KW-0862">Zinc</keyword>
<proteinExistence type="inferred from homology"/>
<evidence type="ECO:0000256" key="8">
    <source>
        <dbReference type="ARBA" id="ARBA00022833"/>
    </source>
</evidence>
<dbReference type="SUPFAM" id="SSF68906">
    <property type="entry name" value="SAP domain"/>
    <property type="match status" value="1"/>
</dbReference>
<dbReference type="InterPro" id="IPR003034">
    <property type="entry name" value="SAP_dom"/>
</dbReference>
<feature type="compositionally biased region" description="Low complexity" evidence="11">
    <location>
        <begin position="97"/>
        <end position="114"/>
    </location>
</feature>
<dbReference type="Pfam" id="PF14324">
    <property type="entry name" value="PINIT"/>
    <property type="match status" value="1"/>
</dbReference>
<dbReference type="SMART" id="SM00513">
    <property type="entry name" value="SAP"/>
    <property type="match status" value="1"/>
</dbReference>
<dbReference type="GO" id="GO:0016874">
    <property type="term" value="F:ligase activity"/>
    <property type="evidence" value="ECO:0007669"/>
    <property type="project" value="UniProtKB-KW"/>
</dbReference>
<dbReference type="UniPathway" id="UPA00886"/>
<dbReference type="PANTHER" id="PTHR10782">
    <property type="entry name" value="ZINC FINGER MIZ DOMAIN-CONTAINING PROTEIN"/>
    <property type="match status" value="1"/>
</dbReference>
<dbReference type="InterPro" id="IPR004181">
    <property type="entry name" value="Znf_MIZ"/>
</dbReference>
<keyword evidence="7" id="KW-0833">Ubl conjugation pathway</keyword>
<dbReference type="PROSITE" id="PS51044">
    <property type="entry name" value="ZF_SP_RING"/>
    <property type="match status" value="1"/>
</dbReference>
<comment type="similarity">
    <text evidence="3">Belongs to the PIAS family.</text>
</comment>
<sequence>MADAQDLKHMIMSFRVSELQVLLGFAGKSKSGRKQELLQRALGLVSRVCSIPVQIKIRELYRQLPILTDYSSVGNSISGVRRRFPSRNTSPNQNATSQPSSDSGSSSSNFQGKQSSLNSVKSELIRNLAVHPLNLKSSIGMQGKSPIDFSSKHNHSSPVSSLPVHPDVRLKRLPFYDILGELLKPTSLVPKPTGRFQETFFIFHLTPQQAQDIAMSRDFRPGAKCEYTTQVQLRFCLLETSCEQDDNFPPSICVRVNGKLATLPNPIPTTKPGVEPKRPGRPVDITALCRLSPTVPNHVDVSWASEFGRGYCVAVYLVKKLTSDILLQRLKQFGNRHPDHSRALIKEKLQHDPDSEIATTSLRVSLMCPLGKMRLQIPCRCSTCTHLQCFDAFTFLMMNEKKPTWICPVCDKSAAFDKLIIDGLFVEILQQSAGCTEIQFGEDGSWSPLKAVKETLLISSPVIKSSSIPGSPEKKASPQQDVIDLTMDSSSDEEDLTQHVTPSRTPSTSQTSNSSGSSIATSVNSSPAYSNNVYLQQPSLPVITSNSIAAVFGSRSSPVLKSAHSLYIAPTPNFAELSANDISENFTKLPVFPGANSSSAAAAAASTPNPRDVSMYSLLSPEASDDMEISNLIGIPGYPPNSNIVSSMNSSSSCSNSSSSISSSSSNSSGCKSSSSISHSHPPLPTTVMTNSIAVTTSSDCLNSNLNQLNQPDVISLD</sequence>
<protein>
    <submittedName>
        <fullName evidence="16">E3 SUMO-protein ligase PIAS2 isoform X1</fullName>
    </submittedName>
</protein>
<evidence type="ECO:0000313" key="15">
    <source>
        <dbReference type="Proteomes" id="UP000515154"/>
    </source>
</evidence>
<evidence type="ECO:0000256" key="2">
    <source>
        <dbReference type="ARBA" id="ARBA00004718"/>
    </source>
</evidence>
<gene>
    <name evidence="16" type="primary">LOC115210282</name>
</gene>
<keyword evidence="6 10" id="KW-0863">Zinc-finger</keyword>
<dbReference type="InterPro" id="IPR013083">
    <property type="entry name" value="Znf_RING/FYVE/PHD"/>
</dbReference>
<evidence type="ECO:0000256" key="5">
    <source>
        <dbReference type="ARBA" id="ARBA00022723"/>
    </source>
</evidence>
<feature type="region of interest" description="Disordered" evidence="11">
    <location>
        <begin position="656"/>
        <end position="685"/>
    </location>
</feature>
<dbReference type="PROSITE" id="PS51466">
    <property type="entry name" value="PINIT"/>
    <property type="match status" value="1"/>
</dbReference>
<evidence type="ECO:0000313" key="16">
    <source>
        <dbReference type="RefSeq" id="XP_029634640.1"/>
    </source>
</evidence>
<dbReference type="RefSeq" id="XP_029634640.1">
    <property type="nucleotide sequence ID" value="XM_029778780.2"/>
</dbReference>
<evidence type="ECO:0000256" key="4">
    <source>
        <dbReference type="ARBA" id="ARBA00022679"/>
    </source>
</evidence>
<dbReference type="GO" id="GO:0006357">
    <property type="term" value="P:regulation of transcription by RNA polymerase II"/>
    <property type="evidence" value="ECO:0007669"/>
    <property type="project" value="TreeGrafter"/>
</dbReference>
<feature type="compositionally biased region" description="Low complexity" evidence="11">
    <location>
        <begin position="656"/>
        <end position="680"/>
    </location>
</feature>
<keyword evidence="5" id="KW-0479">Metal-binding</keyword>
<dbReference type="Proteomes" id="UP000515154">
    <property type="component" value="Linkage group LG4"/>
</dbReference>
<dbReference type="Pfam" id="PF02037">
    <property type="entry name" value="SAP"/>
    <property type="match status" value="1"/>
</dbReference>
<comment type="pathway">
    <text evidence="2">Protein modification; protein sumoylation.</text>
</comment>
<comment type="subcellular location">
    <subcellularLocation>
        <location evidence="1">Nucleus</location>
    </subcellularLocation>
</comment>
<dbReference type="Pfam" id="PF02891">
    <property type="entry name" value="zf-MIZ"/>
    <property type="match status" value="1"/>
</dbReference>
<evidence type="ECO:0000259" key="12">
    <source>
        <dbReference type="PROSITE" id="PS50800"/>
    </source>
</evidence>
<keyword evidence="9" id="KW-0539">Nucleus</keyword>
<dbReference type="KEGG" id="osn:115210282"/>
<dbReference type="FunFam" id="1.10.720.30:FF:000001">
    <property type="entry name" value="E3 SUMO-protein ligase PIAS2 isoform 1"/>
    <property type="match status" value="1"/>
</dbReference>